<dbReference type="Pfam" id="PF13358">
    <property type="entry name" value="DDE_3"/>
    <property type="match status" value="1"/>
</dbReference>
<dbReference type="Gene3D" id="3.30.420.10">
    <property type="entry name" value="Ribonuclease H-like superfamily/Ribonuclease H"/>
    <property type="match status" value="1"/>
</dbReference>
<dbReference type="InterPro" id="IPR038717">
    <property type="entry name" value="Tc1-like_DDE_dom"/>
</dbReference>
<dbReference type="AlphaFoldDB" id="A0A502FT72"/>
<evidence type="ECO:0000259" key="2">
    <source>
        <dbReference type="Pfam" id="PF13358"/>
    </source>
</evidence>
<feature type="domain" description="Tc1-like transposase DDE" evidence="2">
    <location>
        <begin position="184"/>
        <end position="224"/>
    </location>
</feature>
<sequence>MGDGGDRGHQPQDPCGRRAGRRCPVSHSGPRRRGIGGATPPWCRRVRPSGSGRRPRRRASTTVGRRPRNPGGHLRGGRQLMRPGPVLAGANGAAGTRLAHIRYVAGLRHRFGTRGRQSVAETRGYWLDAQVEVSVNHLIVGELEDRADLLGDLAGGRLQWRVGQSASCGRLTPSGGMSQVVKGGVVVLDNLAAHKIAGLCEAFRAIGASLLHLPPYSPDLNPIE</sequence>
<dbReference type="GO" id="GO:0003676">
    <property type="term" value="F:nucleic acid binding"/>
    <property type="evidence" value="ECO:0007669"/>
    <property type="project" value="InterPro"/>
</dbReference>
<reference evidence="3 4" key="1">
    <citation type="journal article" date="2019" name="Environ. Microbiol.">
        <title>Species interactions and distinct microbial communities in high Arctic permafrost affected cryosols are associated with the CH4 and CO2 gas fluxes.</title>
        <authorList>
            <person name="Altshuler I."/>
            <person name="Hamel J."/>
            <person name="Turney S."/>
            <person name="Magnuson E."/>
            <person name="Levesque R."/>
            <person name="Greer C."/>
            <person name="Whyte L.G."/>
        </authorList>
    </citation>
    <scope>NUCLEOTIDE SEQUENCE [LARGE SCALE GENOMIC DNA]</scope>
    <source>
        <strain evidence="3 4">S9.3B</strain>
    </source>
</reference>
<feature type="compositionally biased region" description="Basic and acidic residues" evidence="1">
    <location>
        <begin position="1"/>
        <end position="10"/>
    </location>
</feature>
<dbReference type="Proteomes" id="UP000317078">
    <property type="component" value="Unassembled WGS sequence"/>
</dbReference>
<gene>
    <name evidence="3" type="ORF">EAH89_18965</name>
</gene>
<evidence type="ECO:0000313" key="4">
    <source>
        <dbReference type="Proteomes" id="UP000317078"/>
    </source>
</evidence>
<keyword evidence="4" id="KW-1185">Reference proteome</keyword>
<feature type="region of interest" description="Disordered" evidence="1">
    <location>
        <begin position="1"/>
        <end position="83"/>
    </location>
</feature>
<evidence type="ECO:0000313" key="3">
    <source>
        <dbReference type="EMBL" id="TPG52316.1"/>
    </source>
</evidence>
<evidence type="ECO:0000256" key="1">
    <source>
        <dbReference type="SAM" id="MobiDB-lite"/>
    </source>
</evidence>
<dbReference type="OrthoDB" id="565387at2"/>
<proteinExistence type="predicted"/>
<dbReference type="EMBL" id="RCZP01000022">
    <property type="protein sequence ID" value="TPG52316.1"/>
    <property type="molecule type" value="Genomic_DNA"/>
</dbReference>
<name>A0A502FT72_9PROT</name>
<dbReference type="InterPro" id="IPR036397">
    <property type="entry name" value="RNaseH_sf"/>
</dbReference>
<protein>
    <recommendedName>
        <fullName evidence="2">Tc1-like transposase DDE domain-containing protein</fullName>
    </recommendedName>
</protein>
<accession>A0A502FT72</accession>
<organism evidence="3 4">
    <name type="scientific">Muricoccus nepalensis</name>
    <dbReference type="NCBI Taxonomy" id="1854500"/>
    <lineage>
        <taxon>Bacteria</taxon>
        <taxon>Pseudomonadati</taxon>
        <taxon>Pseudomonadota</taxon>
        <taxon>Alphaproteobacteria</taxon>
        <taxon>Acetobacterales</taxon>
        <taxon>Roseomonadaceae</taxon>
        <taxon>Muricoccus</taxon>
    </lineage>
</organism>
<comment type="caution">
    <text evidence="3">The sequence shown here is derived from an EMBL/GenBank/DDBJ whole genome shotgun (WGS) entry which is preliminary data.</text>
</comment>